<organism evidence="1 2">
    <name type="scientific">Segatella baroniae F0067</name>
    <dbReference type="NCBI Taxonomy" id="1115809"/>
    <lineage>
        <taxon>Bacteria</taxon>
        <taxon>Pseudomonadati</taxon>
        <taxon>Bacteroidota</taxon>
        <taxon>Bacteroidia</taxon>
        <taxon>Bacteroidales</taxon>
        <taxon>Prevotellaceae</taxon>
        <taxon>Segatella</taxon>
    </lineage>
</organism>
<evidence type="ECO:0000313" key="1">
    <source>
        <dbReference type="EMBL" id="ERK39177.1"/>
    </source>
</evidence>
<evidence type="ECO:0000313" key="2">
    <source>
        <dbReference type="Proteomes" id="UP000016648"/>
    </source>
</evidence>
<dbReference type="EMBL" id="AWEY01000027">
    <property type="protein sequence ID" value="ERK39177.1"/>
    <property type="molecule type" value="Genomic_DNA"/>
</dbReference>
<dbReference type="AlphaFoldDB" id="U2QK33"/>
<accession>U2QK33</accession>
<dbReference type="RefSeq" id="WP_021589837.1">
    <property type="nucleotide sequence ID" value="NZ_AWEY01000027.1"/>
</dbReference>
<comment type="caution">
    <text evidence="1">The sequence shown here is derived from an EMBL/GenBank/DDBJ whole genome shotgun (WGS) entry which is preliminary data.</text>
</comment>
<reference evidence="1 2" key="1">
    <citation type="submission" date="2013-08" db="EMBL/GenBank/DDBJ databases">
        <authorList>
            <person name="Durkin A.S."/>
            <person name="Haft D.R."/>
            <person name="McCorrison J."/>
            <person name="Torralba M."/>
            <person name="Gillis M."/>
            <person name="Haft D.H."/>
            <person name="Methe B."/>
            <person name="Sutton G."/>
            <person name="Nelson K.E."/>
        </authorList>
    </citation>
    <scope>NUCLEOTIDE SEQUENCE [LARGE SCALE GENOMIC DNA]</scope>
    <source>
        <strain evidence="1 2">F0067</strain>
    </source>
</reference>
<dbReference type="Proteomes" id="UP000016648">
    <property type="component" value="Unassembled WGS sequence"/>
</dbReference>
<dbReference type="PATRIC" id="fig|1115809.3.peg.1482"/>
<proteinExistence type="predicted"/>
<protein>
    <submittedName>
        <fullName evidence="1">Uncharacterized protein</fullName>
    </submittedName>
</protein>
<dbReference type="InterPro" id="IPR046106">
    <property type="entry name" value="DUF6043"/>
</dbReference>
<sequence length="310" mass="35950">MAVQTFEEFKQLIKQWLDKHPDEYSAFVEEMNSKSNQGFQKVFLLASRLVPEYRDAVQKRIDNDTNGDFASLESVLVNSDLVGKLVDEFNSMEHKSIVPAMLAWLYYGRSYECMVEHMEDIAGNNKVSSIRKWLSAMMIKYIIRKSISTRNRTKEDWKEYRQYRAALKEDNLIGLGIESVIEDATLNTQSENSKPRGRKKDTRTLEELLVPEDKTHLLGKIRTKLLDNVDQKKLAYLKFALEEMEWLHKCEISAFLRALESHYNIRLVGLRGVQKAHETLSAAIESKGMALKDFGEDRKFIEQLKAFLAK</sequence>
<gene>
    <name evidence="1" type="ORF">HMPREF9135_2383</name>
</gene>
<name>U2QK33_9BACT</name>
<dbReference type="Pfam" id="PF19509">
    <property type="entry name" value="DUF6043"/>
    <property type="match status" value="1"/>
</dbReference>
<keyword evidence="2" id="KW-1185">Reference proteome</keyword>